<sequence>MRVAIMQPYFLPYIGYFKLISQVDTFVVYDDVNFIKRGWINRNNILVNEKAFLFTVPLKLASQNKLINEIEIDINSIWKDSLLKTIQLSYAKAPFFEEVYPIIEEIVGFKEKNISKFIIYSLKRICDFLDIKTNILISSEIRKNNDLKGQEKIIEICQKLGATEYLNASGGKDLYEQNEFLNKNICLKFIGSSSITYSQFKNTFIPYLSIIDVMMFNSSKSIVEFLNSDNL</sequence>
<keyword evidence="2" id="KW-1185">Reference proteome</keyword>
<evidence type="ECO:0000313" key="2">
    <source>
        <dbReference type="Proteomes" id="UP001139366"/>
    </source>
</evidence>
<dbReference type="EMBL" id="JAINUY010000006">
    <property type="protein sequence ID" value="MBZ4036558.1"/>
    <property type="molecule type" value="Genomic_DNA"/>
</dbReference>
<dbReference type="InterPro" id="IPR014985">
    <property type="entry name" value="WbqC"/>
</dbReference>
<gene>
    <name evidence="1" type="ORF">K6T82_17440</name>
</gene>
<evidence type="ECO:0000313" key="1">
    <source>
        <dbReference type="EMBL" id="MBZ4036558.1"/>
    </source>
</evidence>
<comment type="caution">
    <text evidence="1">The sequence shown here is derived from an EMBL/GenBank/DDBJ whole genome shotgun (WGS) entry which is preliminary data.</text>
</comment>
<accession>A0A9X1HC36</accession>
<dbReference type="Proteomes" id="UP001139366">
    <property type="component" value="Unassembled WGS sequence"/>
</dbReference>
<protein>
    <submittedName>
        <fullName evidence="1">WbqC family protein</fullName>
    </submittedName>
</protein>
<proteinExistence type="predicted"/>
<organism evidence="1 2">
    <name type="scientific">Flavobacterium potami</name>
    <dbReference type="NCBI Taxonomy" id="2872310"/>
    <lineage>
        <taxon>Bacteria</taxon>
        <taxon>Pseudomonadati</taxon>
        <taxon>Bacteroidota</taxon>
        <taxon>Flavobacteriia</taxon>
        <taxon>Flavobacteriales</taxon>
        <taxon>Flavobacteriaceae</taxon>
        <taxon>Flavobacterium</taxon>
    </lineage>
</organism>
<dbReference type="RefSeq" id="WP_223708318.1">
    <property type="nucleotide sequence ID" value="NZ_JAINUY010000006.1"/>
</dbReference>
<reference evidence="1 2" key="1">
    <citation type="journal article" date="2023" name="Antonie Van Leeuwenhoek">
        <title>Flavobacterium potami sp. nov., a multi-metal resistance genes harbouring bacterium isolated from shallow river silt.</title>
        <authorList>
            <person name="Li S."/>
            <person name="Mao S."/>
            <person name="Mu W."/>
            <person name="Guo B."/>
            <person name="Li C."/>
            <person name="Zhu Q."/>
            <person name="Hou X."/>
            <person name="Zhao Y."/>
            <person name="Wei S."/>
            <person name="Liu H."/>
            <person name="Liu A."/>
        </authorList>
    </citation>
    <scope>NUCLEOTIDE SEQUENCE [LARGE SCALE GENOMIC DNA]</scope>
    <source>
        <strain evidence="1 2">17A</strain>
    </source>
</reference>
<name>A0A9X1HC36_9FLAO</name>
<dbReference type="AlphaFoldDB" id="A0A9X1HC36"/>
<dbReference type="Pfam" id="PF08889">
    <property type="entry name" value="WbqC"/>
    <property type="match status" value="1"/>
</dbReference>